<dbReference type="GO" id="GO:0003725">
    <property type="term" value="F:double-stranded RNA binding"/>
    <property type="evidence" value="ECO:0007669"/>
    <property type="project" value="InterPro"/>
</dbReference>
<dbReference type="CDD" id="cd19873">
    <property type="entry name" value="DSRM_MRPL3_like"/>
    <property type="match status" value="1"/>
</dbReference>
<dbReference type="PANTHER" id="PTHR11207">
    <property type="entry name" value="RIBONUCLEASE III"/>
    <property type="match status" value="1"/>
</dbReference>
<dbReference type="Gene3D" id="3.30.160.20">
    <property type="match status" value="1"/>
</dbReference>
<comment type="similarity">
    <text evidence="6">Belongs to the ribonuclease III family. Mitochondrion-specific ribosomal protein mL44 subfamily.</text>
</comment>
<keyword evidence="3 9" id="KW-0689">Ribosomal protein</keyword>
<accession>A0A9P5TRI2</accession>
<dbReference type="GO" id="GO:0005739">
    <property type="term" value="C:mitochondrion"/>
    <property type="evidence" value="ECO:0007669"/>
    <property type="project" value="TreeGrafter"/>
</dbReference>
<gene>
    <name evidence="9" type="ORF">CPB84DRAFT_1813117</name>
</gene>
<feature type="domain" description="Large ribosomal subunit protein mL44 dsRNA binding" evidence="8">
    <location>
        <begin position="205"/>
        <end position="265"/>
    </location>
</feature>
<dbReference type="Gene3D" id="1.10.1520.10">
    <property type="entry name" value="Ribonuclease III domain"/>
    <property type="match status" value="2"/>
</dbReference>
<evidence type="ECO:0000313" key="9">
    <source>
        <dbReference type="EMBL" id="KAF8909413.1"/>
    </source>
</evidence>
<proteinExistence type="inferred from homology"/>
<evidence type="ECO:0000259" key="8">
    <source>
        <dbReference type="Pfam" id="PF22892"/>
    </source>
</evidence>
<evidence type="ECO:0000256" key="1">
    <source>
        <dbReference type="ARBA" id="ARBA00004173"/>
    </source>
</evidence>
<evidence type="ECO:0000256" key="2">
    <source>
        <dbReference type="ARBA" id="ARBA00022884"/>
    </source>
</evidence>
<sequence>MNHVPKRLVSTAARLPSVAPSALSVFPPKEAFKLPKDAFVKDEFNPDNWAALQPAPSTALVAFANRIGLAALFSSPDLVRQACTHPSFLPLFRKHYPSKPEPPTNAQLATLGNSLMGLFAAEYVQAKYPYLPTRVLKAAVTAHVGPSHATPATDASPGILHADALASIPRSLTGLIYKSRSLRLAREFVHSYFLSREIDIRGMLKFYNPKKSLMEMVQKYQREPPKSRLLKETGRFSNTPVFVVGIYSGADKLGEGFGASLRMAEYRVYLIFFPQSPLKCSSDTSFQAAEDALHRVYLTQTPDDMLQLPSSTFPSVKGNVYKPGPEGSYTAPELVPADVLYASSDRSGFRRS</sequence>
<keyword evidence="10" id="KW-1185">Reference proteome</keyword>
<dbReference type="SUPFAM" id="SSF69065">
    <property type="entry name" value="RNase III domain-like"/>
    <property type="match status" value="1"/>
</dbReference>
<comment type="subcellular location">
    <subcellularLocation>
        <location evidence="1">Mitochondrion</location>
    </subcellularLocation>
</comment>
<dbReference type="GO" id="GO:0005840">
    <property type="term" value="C:ribosome"/>
    <property type="evidence" value="ECO:0007669"/>
    <property type="project" value="UniProtKB-KW"/>
</dbReference>
<dbReference type="InterPro" id="IPR044443">
    <property type="entry name" value="Ribosomal_mL44_DSRM_fung"/>
</dbReference>
<dbReference type="Pfam" id="PF22892">
    <property type="entry name" value="DSRM_MRPL44"/>
    <property type="match status" value="1"/>
</dbReference>
<evidence type="ECO:0000256" key="3">
    <source>
        <dbReference type="ARBA" id="ARBA00022980"/>
    </source>
</evidence>
<dbReference type="GO" id="GO:0004525">
    <property type="term" value="F:ribonuclease III activity"/>
    <property type="evidence" value="ECO:0007669"/>
    <property type="project" value="InterPro"/>
</dbReference>
<dbReference type="InterPro" id="IPR036389">
    <property type="entry name" value="RNase_III_sf"/>
</dbReference>
<comment type="caution">
    <text evidence="9">The sequence shown here is derived from an EMBL/GenBank/DDBJ whole genome shotgun (WGS) entry which is preliminary data.</text>
</comment>
<evidence type="ECO:0000256" key="6">
    <source>
        <dbReference type="ARBA" id="ARBA00024034"/>
    </source>
</evidence>
<keyword evidence="4" id="KW-0496">Mitochondrion</keyword>
<dbReference type="GO" id="GO:0003735">
    <property type="term" value="F:structural constituent of ribosome"/>
    <property type="evidence" value="ECO:0007669"/>
    <property type="project" value="TreeGrafter"/>
</dbReference>
<name>A0A9P5TRI2_GYMJU</name>
<evidence type="ECO:0000256" key="5">
    <source>
        <dbReference type="ARBA" id="ARBA00023274"/>
    </source>
</evidence>
<dbReference type="OrthoDB" id="67027at2759"/>
<evidence type="ECO:0000313" key="10">
    <source>
        <dbReference type="Proteomes" id="UP000724874"/>
    </source>
</evidence>
<dbReference type="Proteomes" id="UP000724874">
    <property type="component" value="Unassembled WGS sequence"/>
</dbReference>
<dbReference type="InterPro" id="IPR044444">
    <property type="entry name" value="Ribosomal_mL44_DSRM_metazoa"/>
</dbReference>
<evidence type="ECO:0000256" key="4">
    <source>
        <dbReference type="ARBA" id="ARBA00023128"/>
    </source>
</evidence>
<evidence type="ECO:0000256" key="7">
    <source>
        <dbReference type="ARBA" id="ARBA00035187"/>
    </source>
</evidence>
<reference evidence="9" key="1">
    <citation type="submission" date="2020-11" db="EMBL/GenBank/DDBJ databases">
        <authorList>
            <consortium name="DOE Joint Genome Institute"/>
            <person name="Ahrendt S."/>
            <person name="Riley R."/>
            <person name="Andreopoulos W."/>
            <person name="LaButti K."/>
            <person name="Pangilinan J."/>
            <person name="Ruiz-duenas F.J."/>
            <person name="Barrasa J.M."/>
            <person name="Sanchez-Garcia M."/>
            <person name="Camarero S."/>
            <person name="Miyauchi S."/>
            <person name="Serrano A."/>
            <person name="Linde D."/>
            <person name="Babiker R."/>
            <person name="Drula E."/>
            <person name="Ayuso-Fernandez I."/>
            <person name="Pacheco R."/>
            <person name="Padilla G."/>
            <person name="Ferreira P."/>
            <person name="Barriuso J."/>
            <person name="Kellner H."/>
            <person name="Castanera R."/>
            <person name="Alfaro M."/>
            <person name="Ramirez L."/>
            <person name="Pisabarro A.G."/>
            <person name="Kuo A."/>
            <person name="Tritt A."/>
            <person name="Lipzen A."/>
            <person name="He G."/>
            <person name="Yan M."/>
            <person name="Ng V."/>
            <person name="Cullen D."/>
            <person name="Martin F."/>
            <person name="Rosso M.-N."/>
            <person name="Henrissat B."/>
            <person name="Hibbett D."/>
            <person name="Martinez A.T."/>
            <person name="Grigoriev I.V."/>
        </authorList>
    </citation>
    <scope>NUCLEOTIDE SEQUENCE</scope>
    <source>
        <strain evidence="9">AH 44721</strain>
    </source>
</reference>
<dbReference type="PANTHER" id="PTHR11207:SF32">
    <property type="entry name" value="LARGE RIBOSOMAL SUBUNIT PROTEIN ML44"/>
    <property type="match status" value="1"/>
</dbReference>
<keyword evidence="5" id="KW-0687">Ribonucleoprotein</keyword>
<dbReference type="SUPFAM" id="SSF54768">
    <property type="entry name" value="dsRNA-binding domain-like"/>
    <property type="match status" value="1"/>
</dbReference>
<keyword evidence="2" id="KW-0694">RNA-binding</keyword>
<dbReference type="GO" id="GO:0006396">
    <property type="term" value="P:RNA processing"/>
    <property type="evidence" value="ECO:0007669"/>
    <property type="project" value="InterPro"/>
</dbReference>
<protein>
    <recommendedName>
        <fullName evidence="7">Large ribosomal subunit protein mL44</fullName>
    </recommendedName>
</protein>
<dbReference type="EMBL" id="JADNYJ010000009">
    <property type="protein sequence ID" value="KAF8909413.1"/>
    <property type="molecule type" value="Genomic_DNA"/>
</dbReference>
<dbReference type="AlphaFoldDB" id="A0A9P5TRI2"/>
<organism evidence="9 10">
    <name type="scientific">Gymnopilus junonius</name>
    <name type="common">Spectacular rustgill mushroom</name>
    <name type="synonym">Gymnopilus spectabilis subsp. junonius</name>
    <dbReference type="NCBI Taxonomy" id="109634"/>
    <lineage>
        <taxon>Eukaryota</taxon>
        <taxon>Fungi</taxon>
        <taxon>Dikarya</taxon>
        <taxon>Basidiomycota</taxon>
        <taxon>Agaricomycotina</taxon>
        <taxon>Agaricomycetes</taxon>
        <taxon>Agaricomycetidae</taxon>
        <taxon>Agaricales</taxon>
        <taxon>Agaricineae</taxon>
        <taxon>Hymenogastraceae</taxon>
        <taxon>Gymnopilus</taxon>
    </lineage>
</organism>